<feature type="domain" description="Aldehyde dehydrogenase" evidence="3">
    <location>
        <begin position="34"/>
        <end position="444"/>
    </location>
</feature>
<dbReference type="AlphaFoldDB" id="A0A849SSS8"/>
<organism evidence="4 5">
    <name type="scientific">Eiseniibacteriota bacterium</name>
    <dbReference type="NCBI Taxonomy" id="2212470"/>
    <lineage>
        <taxon>Bacteria</taxon>
        <taxon>Candidatus Eiseniibacteriota</taxon>
    </lineage>
</organism>
<keyword evidence="1" id="KW-0560">Oxidoreductase</keyword>
<name>A0A849SSS8_UNCEI</name>
<sequence length="478" mass="51453">MSRETLGTALDARRISGIVAEVLEKLDRGSASAGGSAPLGIHPDLDTAVRAARDSFKAFDEVPLSTRQAVIDSIRSTLATQYRTLSELAVEETGLGRVDDKILKNRLVTEKTPGTEDLAPITWTGDHGLTLAERAPYGVIAVITPVTNPSETVINNGISMIAGGNTVVLCPHPNARRVSNLTVDLMNRAARKAGAPLPLIHSVDEPTLEVAQALLRYKGIRLNVVTGGPAVVREALAASKKAITAGPGNPPAVVDETADLEKAGRDLVMGGSLDNNIICTDEKEIVVVSVIADRLKEAMARAGAVILAPHQIETLRRVVFEKEQGPRKYAIIQRRFVGKNIDVILREAGIPCDPTKRMAVCEVDADHPFLWTEMMMPIMPLTRVRTADDAIDFAIEVEQGNRHTASMHSRNIEKLSRMARECDCSIFVKNGPNAAGLGFGGEGPTSFTIASPSGEGMTTARSFTRFRRCSLIDSFRIV</sequence>
<dbReference type="InterPro" id="IPR012408">
    <property type="entry name" value="Acetald_propionald_DH-rel"/>
</dbReference>
<dbReference type="InterPro" id="IPR016162">
    <property type="entry name" value="Ald_DH_N"/>
</dbReference>
<comment type="caution">
    <text evidence="4">The sequence shown here is derived from an EMBL/GenBank/DDBJ whole genome shotgun (WGS) entry which is preliminary data.</text>
</comment>
<dbReference type="NCBIfam" id="NF011927">
    <property type="entry name" value="PRK15398.1"/>
    <property type="match status" value="1"/>
</dbReference>
<dbReference type="Gene3D" id="3.40.605.10">
    <property type="entry name" value="Aldehyde Dehydrogenase, Chain A, domain 1"/>
    <property type="match status" value="1"/>
</dbReference>
<dbReference type="InterPro" id="IPR016163">
    <property type="entry name" value="Ald_DH_C"/>
</dbReference>
<evidence type="ECO:0000256" key="2">
    <source>
        <dbReference type="ARBA" id="ARBA00023027"/>
    </source>
</evidence>
<evidence type="ECO:0000313" key="4">
    <source>
        <dbReference type="EMBL" id="NOT35734.1"/>
    </source>
</evidence>
<dbReference type="Pfam" id="PF00171">
    <property type="entry name" value="Aldedh"/>
    <property type="match status" value="1"/>
</dbReference>
<keyword evidence="2" id="KW-0520">NAD</keyword>
<dbReference type="EMBL" id="JABFRW010000215">
    <property type="protein sequence ID" value="NOT35734.1"/>
    <property type="molecule type" value="Genomic_DNA"/>
</dbReference>
<evidence type="ECO:0000259" key="3">
    <source>
        <dbReference type="Pfam" id="PF00171"/>
    </source>
</evidence>
<dbReference type="Gene3D" id="3.40.309.10">
    <property type="entry name" value="Aldehyde Dehydrogenase, Chain A, domain 2"/>
    <property type="match status" value="1"/>
</dbReference>
<gene>
    <name evidence="4" type="ORF">HOP12_16455</name>
</gene>
<protein>
    <submittedName>
        <fullName evidence="4">Aldehyde dehydrogenase EutE</fullName>
    </submittedName>
</protein>
<dbReference type="PANTHER" id="PTHR11699">
    <property type="entry name" value="ALDEHYDE DEHYDROGENASE-RELATED"/>
    <property type="match status" value="1"/>
</dbReference>
<proteinExistence type="predicted"/>
<dbReference type="InterPro" id="IPR015590">
    <property type="entry name" value="Aldehyde_DH_dom"/>
</dbReference>
<evidence type="ECO:0000256" key="1">
    <source>
        <dbReference type="ARBA" id="ARBA00023002"/>
    </source>
</evidence>
<dbReference type="PIRSF" id="PIRSF036410">
    <property type="entry name" value="EutE_PduP"/>
    <property type="match status" value="1"/>
</dbReference>
<dbReference type="SUPFAM" id="SSF53720">
    <property type="entry name" value="ALDH-like"/>
    <property type="match status" value="1"/>
</dbReference>
<evidence type="ECO:0000313" key="5">
    <source>
        <dbReference type="Proteomes" id="UP000580839"/>
    </source>
</evidence>
<dbReference type="GO" id="GO:0008774">
    <property type="term" value="F:acetaldehyde dehydrogenase (acetylating) activity"/>
    <property type="evidence" value="ECO:0007669"/>
    <property type="project" value="InterPro"/>
</dbReference>
<accession>A0A849SSS8</accession>
<dbReference type="Proteomes" id="UP000580839">
    <property type="component" value="Unassembled WGS sequence"/>
</dbReference>
<dbReference type="InterPro" id="IPR016161">
    <property type="entry name" value="Ald_DH/histidinol_DH"/>
</dbReference>
<reference evidence="4 5" key="1">
    <citation type="submission" date="2020-04" db="EMBL/GenBank/DDBJ databases">
        <title>Metagenomic profiling of ammonia- and methane-oxidizing microorganisms in a Dutch drinking water treatment plant.</title>
        <authorList>
            <person name="Poghosyan L."/>
            <person name="Leucker S."/>
        </authorList>
    </citation>
    <scope>NUCLEOTIDE SEQUENCE [LARGE SCALE GENOMIC DNA]</scope>
    <source>
        <strain evidence="4">S-RSF-IL-03</strain>
    </source>
</reference>